<gene>
    <name evidence="2" type="ORF">BWQ96_10561</name>
</gene>
<name>A0A2V3ICA7_9FLOR</name>
<feature type="compositionally biased region" description="Polar residues" evidence="1">
    <location>
        <begin position="45"/>
        <end position="71"/>
    </location>
</feature>
<reference evidence="2 3" key="1">
    <citation type="journal article" date="2018" name="Mol. Biol. Evol.">
        <title>Analysis of the draft genome of the red seaweed Gracilariopsis chorda provides insights into genome size evolution in Rhodophyta.</title>
        <authorList>
            <person name="Lee J."/>
            <person name="Yang E.C."/>
            <person name="Graf L."/>
            <person name="Yang J.H."/>
            <person name="Qiu H."/>
            <person name="Zel Zion U."/>
            <person name="Chan C.X."/>
            <person name="Stephens T.G."/>
            <person name="Weber A.P.M."/>
            <person name="Boo G.H."/>
            <person name="Boo S.M."/>
            <person name="Kim K.M."/>
            <person name="Shin Y."/>
            <person name="Jung M."/>
            <person name="Lee S.J."/>
            <person name="Yim H.S."/>
            <person name="Lee J.H."/>
            <person name="Bhattacharya D."/>
            <person name="Yoon H.S."/>
        </authorList>
    </citation>
    <scope>NUCLEOTIDE SEQUENCE [LARGE SCALE GENOMIC DNA]</scope>
    <source>
        <strain evidence="2 3">SKKU-2015</strain>
        <tissue evidence="2">Whole body</tissue>
    </source>
</reference>
<protein>
    <submittedName>
        <fullName evidence="2">Uncharacterized protein</fullName>
    </submittedName>
</protein>
<dbReference type="AlphaFoldDB" id="A0A2V3ICA7"/>
<comment type="caution">
    <text evidence="2">The sequence shown here is derived from an EMBL/GenBank/DDBJ whole genome shotgun (WGS) entry which is preliminary data.</text>
</comment>
<dbReference type="Proteomes" id="UP000247409">
    <property type="component" value="Unassembled WGS sequence"/>
</dbReference>
<accession>A0A2V3ICA7</accession>
<keyword evidence="3" id="KW-1185">Reference proteome</keyword>
<evidence type="ECO:0000313" key="3">
    <source>
        <dbReference type="Proteomes" id="UP000247409"/>
    </source>
</evidence>
<evidence type="ECO:0000256" key="1">
    <source>
        <dbReference type="SAM" id="MobiDB-lite"/>
    </source>
</evidence>
<organism evidence="2 3">
    <name type="scientific">Gracilariopsis chorda</name>
    <dbReference type="NCBI Taxonomy" id="448386"/>
    <lineage>
        <taxon>Eukaryota</taxon>
        <taxon>Rhodophyta</taxon>
        <taxon>Florideophyceae</taxon>
        <taxon>Rhodymeniophycidae</taxon>
        <taxon>Gracilariales</taxon>
        <taxon>Gracilariaceae</taxon>
        <taxon>Gracilariopsis</taxon>
    </lineage>
</organism>
<proteinExistence type="predicted"/>
<dbReference type="OrthoDB" id="9619at2759"/>
<feature type="region of interest" description="Disordered" evidence="1">
    <location>
        <begin position="45"/>
        <end position="73"/>
    </location>
</feature>
<sequence>MAVQSNTTATIKTASVVVQSVNSTPQTGSISGKTSTGMGVSFAQASNEQKNSISDTSSVRINPHGNSTPSKGEQFAVETLGSVKYNASAPSSSNEKEQYLAIRSPMNEFARSMQTGDFLTTGIKHAEVSLHSEPRRERETVTCAHYLLATKILCRNSALDRELSAVVPDSAEAVRKHFESGLLTMFLAEFKSLLPRHRAAAMNQKRLLVLRYSDHKLHLIVLREICHFLAQFQMDRFCPLAIRRKRFEVVR</sequence>
<evidence type="ECO:0000313" key="2">
    <source>
        <dbReference type="EMBL" id="PXF39736.1"/>
    </source>
</evidence>
<dbReference type="EMBL" id="NBIV01000478">
    <property type="protein sequence ID" value="PXF39736.1"/>
    <property type="molecule type" value="Genomic_DNA"/>
</dbReference>